<proteinExistence type="predicted"/>
<evidence type="ECO:0000313" key="1">
    <source>
        <dbReference type="EMBL" id="KWV86170.1"/>
    </source>
</evidence>
<comment type="caution">
    <text evidence="1">The sequence shown here is derived from an EMBL/GenBank/DDBJ whole genome shotgun (WGS) entry which is preliminary data.</text>
</comment>
<dbReference type="Proteomes" id="UP000061348">
    <property type="component" value="Unassembled WGS sequence"/>
</dbReference>
<gene>
    <name evidence="1" type="ORF">PFLmoz3_04142</name>
</gene>
<sequence>MSSVLGLKARPHKANVLPLRLPWKNALMRSNSLLFWRWLMASTASSRSLEQLACLALWIRARMSLGKHEPP</sequence>
<dbReference type="AlphaFoldDB" id="A0A109LEQ1"/>
<evidence type="ECO:0000313" key="2">
    <source>
        <dbReference type="Proteomes" id="UP000061348"/>
    </source>
</evidence>
<organism evidence="1 2">
    <name type="scientific">Pseudomonas fluorescens</name>
    <dbReference type="NCBI Taxonomy" id="294"/>
    <lineage>
        <taxon>Bacteria</taxon>
        <taxon>Pseudomonadati</taxon>
        <taxon>Pseudomonadota</taxon>
        <taxon>Gammaproteobacteria</taxon>
        <taxon>Pseudomonadales</taxon>
        <taxon>Pseudomonadaceae</taxon>
        <taxon>Pseudomonas</taxon>
    </lineage>
</organism>
<reference evidence="1 2" key="1">
    <citation type="submission" date="2015-05" db="EMBL/GenBank/DDBJ databases">
        <title>A genomic and transcriptomic approach to investigate the blue pigment phenotype in Pseudomonas fluorescens.</title>
        <authorList>
            <person name="Andreani N.A."/>
            <person name="Cardazzo B."/>
        </authorList>
    </citation>
    <scope>NUCLEOTIDE SEQUENCE [LARGE SCALE GENOMIC DNA]</scope>
    <source>
        <strain evidence="1 2">Ps_22</strain>
    </source>
</reference>
<dbReference type="EMBL" id="LCYA01000103">
    <property type="protein sequence ID" value="KWV86170.1"/>
    <property type="molecule type" value="Genomic_DNA"/>
</dbReference>
<name>A0A109LEQ1_PSEFL</name>
<protein>
    <submittedName>
        <fullName evidence="1">Uncharacterized protein</fullName>
    </submittedName>
</protein>
<accession>A0A109LEQ1</accession>